<dbReference type="InterPro" id="IPR011990">
    <property type="entry name" value="TPR-like_helical_dom_sf"/>
</dbReference>
<evidence type="ECO:0000313" key="3">
    <source>
        <dbReference type="Proteomes" id="UP000663920"/>
    </source>
</evidence>
<reference evidence="2 3" key="1">
    <citation type="submission" date="2021-03" db="EMBL/GenBank/DDBJ databases">
        <title>Complete genome of Polaribacter_sp.SM13.</title>
        <authorList>
            <person name="Jeong S.W."/>
            <person name="Bae J.W."/>
        </authorList>
    </citation>
    <scope>NUCLEOTIDE SEQUENCE [LARGE SCALE GENOMIC DNA]</scope>
    <source>
        <strain evidence="2 3">SM13</strain>
    </source>
</reference>
<dbReference type="PROSITE" id="PS51257">
    <property type="entry name" value="PROKAR_LIPOPROTEIN"/>
    <property type="match status" value="1"/>
</dbReference>
<evidence type="ECO:0000259" key="1">
    <source>
        <dbReference type="Pfam" id="PF14322"/>
    </source>
</evidence>
<dbReference type="Proteomes" id="UP000663920">
    <property type="component" value="Chromosome"/>
</dbReference>
<protein>
    <submittedName>
        <fullName evidence="2">RagB/SusD family nutrient uptake outer membrane protein</fullName>
    </submittedName>
</protein>
<proteinExistence type="predicted"/>
<dbReference type="KEGG" id="pcea:J3359_07540"/>
<dbReference type="AlphaFoldDB" id="A0A975H838"/>
<name>A0A975H838_9FLAO</name>
<feature type="domain" description="SusD-like N-terminal" evidence="1">
    <location>
        <begin position="25"/>
        <end position="227"/>
    </location>
</feature>
<dbReference type="SUPFAM" id="SSF48452">
    <property type="entry name" value="TPR-like"/>
    <property type="match status" value="1"/>
</dbReference>
<sequence length="498" mass="56812">MKSNYKYLTNITLLCSLILFIGCNEFLSEIPDNRSQIDSPDKISQLITGAYSTANYQLMASIMSDNSEIKVEGIGDRMQKTLYNWEDATTFETDRDSPTYFWNNTYAAISQANAALEAISKLEGKYDLKSQKGEALIARAYGHFMIANFWCKQYNPKSAKTDLGIPYVLKPEKNLIQNYDRGTLAEVYELIEKDLEEGLAIVGNDYVAPKFHFTELSASAFAARFYLYKGDWDKVIKYSSKAVTNPEKQLRNMVAYKALSYDGNRLLYPSVKEESNLLIASTASLWARRFAGTNFGLSINKANQLFFGSPGNPFKKSWAYTVYGGTDLVYNFPKFREYFKITNQNAGIGSPYTGIVLFDRDETILNRAEAYVMKENYASALKDLNIFLSKKTLSYNATTDILTEDMVVAQYPVVPKEYTPFYTLNDKQTSFVKFIAELKRRESYHQGLRWFDVKRFDLEVSRKLSILGDPNVLVKGDKRRLLKIPKNALNFGIVDNPR</sequence>
<dbReference type="InterPro" id="IPR033985">
    <property type="entry name" value="SusD-like_N"/>
</dbReference>
<dbReference type="Pfam" id="PF14322">
    <property type="entry name" value="SusD-like_3"/>
    <property type="match status" value="1"/>
</dbReference>
<evidence type="ECO:0000313" key="2">
    <source>
        <dbReference type="EMBL" id="QTE24107.1"/>
    </source>
</evidence>
<organism evidence="2 3">
    <name type="scientific">Polaribacter cellanae</name>
    <dbReference type="NCBI Taxonomy" id="2818493"/>
    <lineage>
        <taxon>Bacteria</taxon>
        <taxon>Pseudomonadati</taxon>
        <taxon>Bacteroidota</taxon>
        <taxon>Flavobacteriia</taxon>
        <taxon>Flavobacteriales</taxon>
        <taxon>Flavobacteriaceae</taxon>
    </lineage>
</organism>
<keyword evidence="3" id="KW-1185">Reference proteome</keyword>
<accession>A0A975H838</accession>
<gene>
    <name evidence="2" type="ORF">J3359_07540</name>
</gene>
<dbReference type="EMBL" id="CP071869">
    <property type="protein sequence ID" value="QTE24107.1"/>
    <property type="molecule type" value="Genomic_DNA"/>
</dbReference>
<dbReference type="Gene3D" id="1.25.40.390">
    <property type="match status" value="2"/>
</dbReference>
<dbReference type="RefSeq" id="WP_208080091.1">
    <property type="nucleotide sequence ID" value="NZ_CP071869.1"/>
</dbReference>